<dbReference type="InterPro" id="IPR018634">
    <property type="entry name" value="ChrB_C"/>
</dbReference>
<dbReference type="Proteomes" id="UP000282321">
    <property type="component" value="Unassembled WGS sequence"/>
</dbReference>
<proteinExistence type="predicted"/>
<feature type="domain" description="ChrB C-terminal" evidence="1">
    <location>
        <begin position="7"/>
        <end position="138"/>
    </location>
</feature>
<sequence>MEVIMKWVTREKVHVDRVACPWLIKRFIDPDAEFIFVPRDTDPSTITEGIPFDMKGVELGHHGDRCSFDAFMDKYNLQDPALKEVQKIVRQADVETENPSPLSIALDVFGRGYTLMCKDDFETLDKEFYLYDALYAYFKHKMANPDK</sequence>
<protein>
    <submittedName>
        <fullName evidence="2">Chromate resistance protein</fullName>
    </submittedName>
</protein>
<reference evidence="2 3" key="1">
    <citation type="submission" date="2018-06" db="EMBL/GenBank/DDBJ databases">
        <title>Extensive metabolic versatility and redundancy in microbially diverse, dynamic hydrothermal sediments.</title>
        <authorList>
            <person name="Dombrowski N."/>
            <person name="Teske A."/>
            <person name="Baker B.J."/>
        </authorList>
    </citation>
    <scope>NUCLEOTIDE SEQUENCE [LARGE SCALE GENOMIC DNA]</scope>
    <source>
        <strain evidence="2">B35_G9</strain>
    </source>
</reference>
<evidence type="ECO:0000313" key="2">
    <source>
        <dbReference type="EMBL" id="RKX66184.1"/>
    </source>
</evidence>
<accession>A0A660S7P4</accession>
<evidence type="ECO:0000313" key="3">
    <source>
        <dbReference type="Proteomes" id="UP000282321"/>
    </source>
</evidence>
<gene>
    <name evidence="2" type="ORF">DRP44_04650</name>
</gene>
<dbReference type="Pfam" id="PF09828">
    <property type="entry name" value="ChrB_C"/>
    <property type="match status" value="1"/>
</dbReference>
<dbReference type="EMBL" id="QNBC01000053">
    <property type="protein sequence ID" value="RKX66184.1"/>
    <property type="molecule type" value="Genomic_DNA"/>
</dbReference>
<name>A0A660S7P4_UNCT6</name>
<dbReference type="AlphaFoldDB" id="A0A660S7P4"/>
<evidence type="ECO:0000259" key="1">
    <source>
        <dbReference type="Pfam" id="PF09828"/>
    </source>
</evidence>
<comment type="caution">
    <text evidence="2">The sequence shown here is derived from an EMBL/GenBank/DDBJ whole genome shotgun (WGS) entry which is preliminary data.</text>
</comment>
<organism evidence="2 3">
    <name type="scientific">candidate division TA06 bacterium</name>
    <dbReference type="NCBI Taxonomy" id="2250710"/>
    <lineage>
        <taxon>Bacteria</taxon>
        <taxon>Bacteria division TA06</taxon>
    </lineage>
</organism>